<dbReference type="Proteomes" id="UP001469089">
    <property type="component" value="Unassembled WGS sequence"/>
</dbReference>
<sequence length="70" mass="7711">MTILKYFAGQRLTGRQVLWLFIVVVASALTLTSRSFAEPPNKLADGRYLIQGSGATVNDRVFEVSSAYQS</sequence>
<organism evidence="1 2">
    <name type="scientific">Paraburkholderia acidicola</name>
    <dbReference type="NCBI Taxonomy" id="1912599"/>
    <lineage>
        <taxon>Bacteria</taxon>
        <taxon>Pseudomonadati</taxon>
        <taxon>Pseudomonadota</taxon>
        <taxon>Betaproteobacteria</taxon>
        <taxon>Burkholderiales</taxon>
        <taxon>Burkholderiaceae</taxon>
        <taxon>Paraburkholderia</taxon>
    </lineage>
</organism>
<reference evidence="1 2" key="1">
    <citation type="journal article" date="2024" name="Chem. Sci.">
        <title>Discovery of a lagriamide polyketide by integrated genome mining, isotopic labeling, and untargeted metabolomics.</title>
        <authorList>
            <person name="Fergusson C.H."/>
            <person name="Saulog J."/>
            <person name="Paulo B.S."/>
            <person name="Wilson D.M."/>
            <person name="Liu D.Y."/>
            <person name="Morehouse N.J."/>
            <person name="Waterworth S."/>
            <person name="Barkei J."/>
            <person name="Gray C.A."/>
            <person name="Kwan J.C."/>
            <person name="Eustaquio A.S."/>
            <person name="Linington R.G."/>
        </authorList>
    </citation>
    <scope>NUCLEOTIDE SEQUENCE [LARGE SCALE GENOMIC DNA]</scope>
    <source>
        <strain evidence="1 2">RL17-338-BIF-B</strain>
    </source>
</reference>
<protein>
    <submittedName>
        <fullName evidence="1">Uncharacterized protein</fullName>
    </submittedName>
</protein>
<keyword evidence="2" id="KW-1185">Reference proteome</keyword>
<proteinExistence type="predicted"/>
<accession>A0ABV1LWB5</accession>
<comment type="caution">
    <text evidence="1">The sequence shown here is derived from an EMBL/GenBank/DDBJ whole genome shotgun (WGS) entry which is preliminary data.</text>
</comment>
<name>A0ABV1LWB5_9BURK</name>
<evidence type="ECO:0000313" key="2">
    <source>
        <dbReference type="Proteomes" id="UP001469089"/>
    </source>
</evidence>
<dbReference type="EMBL" id="JAOALG010000002">
    <property type="protein sequence ID" value="MEQ5843632.1"/>
    <property type="molecule type" value="Genomic_DNA"/>
</dbReference>
<gene>
    <name evidence="1" type="ORF">N0A02_29670</name>
</gene>
<evidence type="ECO:0000313" key="1">
    <source>
        <dbReference type="EMBL" id="MEQ5843632.1"/>
    </source>
</evidence>
<dbReference type="RefSeq" id="WP_349545253.1">
    <property type="nucleotide sequence ID" value="NZ_JAOALG010000002.1"/>
</dbReference>